<name>A0A2A9NCG0_9AGAR</name>
<dbReference type="OrthoDB" id="3068412at2759"/>
<feature type="compositionally biased region" description="Polar residues" evidence="1">
    <location>
        <begin position="141"/>
        <end position="158"/>
    </location>
</feature>
<feature type="compositionally biased region" description="Basic and acidic residues" evidence="1">
    <location>
        <begin position="624"/>
        <end position="634"/>
    </location>
</feature>
<feature type="compositionally biased region" description="Low complexity" evidence="1">
    <location>
        <begin position="433"/>
        <end position="449"/>
    </location>
</feature>
<accession>A0A2A9NCG0</accession>
<feature type="region of interest" description="Disordered" evidence="1">
    <location>
        <begin position="1"/>
        <end position="210"/>
    </location>
</feature>
<feature type="compositionally biased region" description="Low complexity" evidence="1">
    <location>
        <begin position="770"/>
        <end position="788"/>
    </location>
</feature>
<feature type="compositionally biased region" description="Low complexity" evidence="1">
    <location>
        <begin position="14"/>
        <end position="28"/>
    </location>
</feature>
<organism evidence="2 3">
    <name type="scientific">Amanita thiersii Skay4041</name>
    <dbReference type="NCBI Taxonomy" id="703135"/>
    <lineage>
        <taxon>Eukaryota</taxon>
        <taxon>Fungi</taxon>
        <taxon>Dikarya</taxon>
        <taxon>Basidiomycota</taxon>
        <taxon>Agaricomycotina</taxon>
        <taxon>Agaricomycetes</taxon>
        <taxon>Agaricomycetidae</taxon>
        <taxon>Agaricales</taxon>
        <taxon>Pluteineae</taxon>
        <taxon>Amanitaceae</taxon>
        <taxon>Amanita</taxon>
    </lineage>
</organism>
<feature type="compositionally biased region" description="Polar residues" evidence="1">
    <location>
        <begin position="170"/>
        <end position="191"/>
    </location>
</feature>
<feature type="region of interest" description="Disordered" evidence="1">
    <location>
        <begin position="1069"/>
        <end position="1097"/>
    </location>
</feature>
<feature type="compositionally biased region" description="Low complexity" evidence="1">
    <location>
        <begin position="258"/>
        <end position="269"/>
    </location>
</feature>
<evidence type="ECO:0000256" key="1">
    <source>
        <dbReference type="SAM" id="MobiDB-lite"/>
    </source>
</evidence>
<keyword evidence="3" id="KW-1185">Reference proteome</keyword>
<feature type="region of interest" description="Disordered" evidence="1">
    <location>
        <begin position="1285"/>
        <end position="1317"/>
    </location>
</feature>
<feature type="compositionally biased region" description="Polar residues" evidence="1">
    <location>
        <begin position="1288"/>
        <end position="1299"/>
    </location>
</feature>
<dbReference type="Proteomes" id="UP000242287">
    <property type="component" value="Unassembled WGS sequence"/>
</dbReference>
<feature type="region of interest" description="Disordered" evidence="1">
    <location>
        <begin position="415"/>
        <end position="451"/>
    </location>
</feature>
<feature type="compositionally biased region" description="Basic and acidic residues" evidence="1">
    <location>
        <begin position="1069"/>
        <end position="1091"/>
    </location>
</feature>
<feature type="compositionally biased region" description="Low complexity" evidence="1">
    <location>
        <begin position="291"/>
        <end position="324"/>
    </location>
</feature>
<sequence>MPGHRRSPLPPAHIPTSSSSTTTETPSQPIQPLRRSPRLIDSARSPYPLNSSERSASRALKRQRVQSDAPINHQIPSNPPPTKRRRQPPRVDPVASSSSTSSEEDERASRATRVNSSSKRKRKENTTTLLETQTKRLRTRASVQTSKQQPASRTSSRPRSIPHPTHSRLTRSSTHAKASLKSQPAPSSPTNVLVAVASRRSSPEPLSPSATLAAVTPVKPAIASPPPSPSSAFKVLATSPQRAALDIIDLGPTVLSTPKPDSLRLSPLSPLTPLPSPYTDDKDYSLKIDVSPSSPTSPTPFTLVPIPVPTSPTSVPASSQASAPSVPPSPTSPFSLPPALDILFDSSRIPNPWPEESLPSPSHPPTSESHEEQSSPSVSMATSAPEVCSSESMLVDSALATIPNSNTVHVTLSDSEVQPVHPQGSLMESTPEQVQQSLPLQHQQQGQQLAASESIIGPTCQTGDQVSSFVYSSQSQLQPPPQQLQQQQQIQQQVQQQVGSYGWYDPSVPEPRPAILHWEEPPRVDLVKSMWKFACKYRVWEMYTPHIIRSVVAQEANDYYSVHGYPSGYFKAKGQRIRKGGGGKRKRRRKEGGEERAGEKGCEASETTVAHDMGSSSAGPTSESEDKGKEKESEDASCPPSAFPAADKGPVEGEQTDADGEREKFLDEEYYDWEIRSDDEDEDTFYYDEYDEDEDDMDDMDESDSEYEEEEYMEIEEEASGDAIKGIRGDSVELKPVQEIVSRDVIRQTDDEVPKFVNTDEDDPSFNAELTTSLCASSSSPSAPVSPTNEVRTIFRDGQQLSQVSPQPASPTLPSPQGVQSCGSSRGETLMSAFYCPPPQAVHSQMGELSAHQPQPQPPQQQQQQQQPHPHLAQHPSPLPIDSASFRPPTPAPPQSPDLGSTASMMVDAAAPLSPIPSTPTQLHFPQQPQQMQQQSFTATENSSPLLSGSSIGASTSSSPMVAPLSAIPVHLNMSLSNVPPAPPVLPLPPPRLASVQVRPLKWADIGKDSLLGKGTPVDKGRTLQWGNPGDWARGGNRWKGKGKAVDAELEMFVDMGMGMDVDRCPEQVRVHEGKESSGSEDGKRDGKDGGSDTMATTTATFDHDQLIWDAFLATLQADAGVGPCDERKLGSSSLSSSSTQVHGGAGAGDVLNASSSAVAAGGSGTVDTEHGLGEGVTAKNEESSGHVQTTGTLMAGSVTAPTPTGTAATAMNVFGMGFGLGLGMGVGFVGGSVNLNHLAALGFGASGGVTDFGGIGSGVVMNSSTSSIGWFGNSNSASSGSIAGTPVSVTSSPLQTSRSPSPATSGSSGAGSASSQGTQVSLNVVANVGSNTMTQGVHNHHYECLSAMGGGNSGVQSYFGGMSMPSIAVPMPMSVPMPMPLPVPMSMMGMPLPTIPMSMSMPLPSGPMSTQMPVPVSMGVGGGMPGTCHSEAAAEQGGGAGSSRSGSGSPSSSSSSSPSSSPTAAGGGGTSALSFALG</sequence>
<proteinExistence type="predicted"/>
<dbReference type="STRING" id="703135.A0A2A9NCG0"/>
<feature type="compositionally biased region" description="Low complexity" evidence="1">
    <location>
        <begin position="1300"/>
        <end position="1317"/>
    </location>
</feature>
<feature type="region of interest" description="Disordered" evidence="1">
    <location>
        <begin position="1014"/>
        <end position="1040"/>
    </location>
</feature>
<feature type="compositionally biased region" description="Low complexity" evidence="1">
    <location>
        <begin position="926"/>
        <end position="935"/>
    </location>
</feature>
<feature type="compositionally biased region" description="Basic residues" evidence="1">
    <location>
        <begin position="573"/>
        <end position="590"/>
    </location>
</feature>
<reference evidence="2 3" key="1">
    <citation type="submission" date="2014-02" db="EMBL/GenBank/DDBJ databases">
        <title>Transposable element dynamics among asymbiotic and ectomycorrhizal Amanita fungi.</title>
        <authorList>
            <consortium name="DOE Joint Genome Institute"/>
            <person name="Hess J."/>
            <person name="Skrede I."/>
            <person name="Wolfe B."/>
            <person name="LaButti K."/>
            <person name="Ohm R.A."/>
            <person name="Grigoriev I.V."/>
            <person name="Pringle A."/>
        </authorList>
    </citation>
    <scope>NUCLEOTIDE SEQUENCE [LARGE SCALE GENOMIC DNA]</scope>
    <source>
        <strain evidence="2 3">SKay4041</strain>
    </source>
</reference>
<gene>
    <name evidence="2" type="ORF">AMATHDRAFT_6436</name>
</gene>
<feature type="compositionally biased region" description="Acidic residues" evidence="1">
    <location>
        <begin position="668"/>
        <end position="720"/>
    </location>
</feature>
<feature type="compositionally biased region" description="Low complexity" evidence="1">
    <location>
        <begin position="198"/>
        <end position="209"/>
    </location>
</feature>
<feature type="region of interest" description="Disordered" evidence="1">
    <location>
        <begin position="1420"/>
        <end position="1479"/>
    </location>
</feature>
<evidence type="ECO:0000313" key="2">
    <source>
        <dbReference type="EMBL" id="PFH47768.1"/>
    </source>
</evidence>
<feature type="compositionally biased region" description="Basic and acidic residues" evidence="1">
    <location>
        <begin position="591"/>
        <end position="603"/>
    </location>
</feature>
<protein>
    <submittedName>
        <fullName evidence="2">Uncharacterized protein</fullName>
    </submittedName>
</protein>
<feature type="compositionally biased region" description="Low complexity" evidence="1">
    <location>
        <begin position="1443"/>
        <end position="1465"/>
    </location>
</feature>
<feature type="region of interest" description="Disordered" evidence="1">
    <location>
        <begin position="745"/>
        <end position="954"/>
    </location>
</feature>
<feature type="region of interest" description="Disordered" evidence="1">
    <location>
        <begin position="573"/>
        <end position="730"/>
    </location>
</feature>
<feature type="compositionally biased region" description="Basic and acidic residues" evidence="1">
    <location>
        <begin position="745"/>
        <end position="754"/>
    </location>
</feature>
<dbReference type="EMBL" id="KZ302093">
    <property type="protein sequence ID" value="PFH47768.1"/>
    <property type="molecule type" value="Genomic_DNA"/>
</dbReference>
<feature type="compositionally biased region" description="Low complexity" evidence="1">
    <location>
        <begin position="850"/>
        <end position="876"/>
    </location>
</feature>
<feature type="compositionally biased region" description="Polar residues" evidence="1">
    <location>
        <begin position="815"/>
        <end position="827"/>
    </location>
</feature>
<feature type="compositionally biased region" description="Polar residues" evidence="1">
    <location>
        <begin position="936"/>
        <end position="947"/>
    </location>
</feature>
<feature type="region of interest" description="Disordered" evidence="1">
    <location>
        <begin position="252"/>
        <end position="389"/>
    </location>
</feature>
<feature type="region of interest" description="Disordered" evidence="1">
    <location>
        <begin position="1128"/>
        <end position="1198"/>
    </location>
</feature>
<evidence type="ECO:0000313" key="3">
    <source>
        <dbReference type="Proteomes" id="UP000242287"/>
    </source>
</evidence>